<evidence type="ECO:0000313" key="5">
    <source>
        <dbReference type="Proteomes" id="UP000184396"/>
    </source>
</evidence>
<evidence type="ECO:0000313" key="4">
    <source>
        <dbReference type="EMBL" id="SHI54544.1"/>
    </source>
</evidence>
<dbReference type="OrthoDB" id="9788959at2"/>
<dbReference type="Pfam" id="PF00582">
    <property type="entry name" value="Usp"/>
    <property type="match status" value="1"/>
</dbReference>
<dbReference type="InterPro" id="IPR006016">
    <property type="entry name" value="UspA"/>
</dbReference>
<dbReference type="PRINTS" id="PR01438">
    <property type="entry name" value="UNVRSLSTRESS"/>
</dbReference>
<reference evidence="4 5" key="1">
    <citation type="submission" date="2016-11" db="EMBL/GenBank/DDBJ databases">
        <authorList>
            <person name="Jaros S."/>
            <person name="Januszkiewicz K."/>
            <person name="Wedrychowicz H."/>
        </authorList>
    </citation>
    <scope>NUCLEOTIDE SEQUENCE [LARGE SCALE GENOMIC DNA]</scope>
    <source>
        <strain evidence="4 5">CGMCC 1.12213</strain>
    </source>
</reference>
<accession>A0A1M6C1D7</accession>
<feature type="coiled-coil region" evidence="2">
    <location>
        <begin position="185"/>
        <end position="212"/>
    </location>
</feature>
<protein>
    <submittedName>
        <fullName evidence="4">Nucleotide-binding universal stress protein, UspA family</fullName>
    </submittedName>
</protein>
<dbReference type="SUPFAM" id="SSF52402">
    <property type="entry name" value="Adenine nucleotide alpha hydrolases-like"/>
    <property type="match status" value="2"/>
</dbReference>
<feature type="domain" description="UspA" evidence="3">
    <location>
        <begin position="1"/>
        <end position="143"/>
    </location>
</feature>
<gene>
    <name evidence="4" type="ORF">SAMN05216261_1001</name>
</gene>
<proteinExistence type="inferred from homology"/>
<dbReference type="RefSeq" id="WP_019387618.1">
    <property type="nucleotide sequence ID" value="NZ_ALIH01000006.1"/>
</dbReference>
<dbReference type="PANTHER" id="PTHR46268:SF6">
    <property type="entry name" value="UNIVERSAL STRESS PROTEIN UP12"/>
    <property type="match status" value="1"/>
</dbReference>
<keyword evidence="5" id="KW-1185">Reference proteome</keyword>
<evidence type="ECO:0000256" key="2">
    <source>
        <dbReference type="SAM" id="Coils"/>
    </source>
</evidence>
<keyword evidence="2" id="KW-0175">Coiled coil</keyword>
<dbReference type="InterPro" id="IPR006015">
    <property type="entry name" value="Universal_stress_UspA"/>
</dbReference>
<dbReference type="Proteomes" id="UP000184396">
    <property type="component" value="Unassembled WGS sequence"/>
</dbReference>
<organism evidence="4 5">
    <name type="scientific">Algibacter luteus</name>
    <dbReference type="NCBI Taxonomy" id="1178825"/>
    <lineage>
        <taxon>Bacteria</taxon>
        <taxon>Pseudomonadati</taxon>
        <taxon>Bacteroidota</taxon>
        <taxon>Flavobacteriia</taxon>
        <taxon>Flavobacteriales</taxon>
        <taxon>Flavobacteriaceae</taxon>
        <taxon>Algibacter</taxon>
    </lineage>
</organism>
<dbReference type="EMBL" id="FQYK01000002">
    <property type="protein sequence ID" value="SHI54544.1"/>
    <property type="molecule type" value="Genomic_DNA"/>
</dbReference>
<dbReference type="Gene3D" id="3.40.50.620">
    <property type="entry name" value="HUPs"/>
    <property type="match status" value="2"/>
</dbReference>
<dbReference type="eggNOG" id="COG0589">
    <property type="taxonomic scope" value="Bacteria"/>
</dbReference>
<dbReference type="AlphaFoldDB" id="A0A1M6C1D7"/>
<dbReference type="CDD" id="cd00293">
    <property type="entry name" value="USP-like"/>
    <property type="match status" value="1"/>
</dbReference>
<evidence type="ECO:0000259" key="3">
    <source>
        <dbReference type="Pfam" id="PF00582"/>
    </source>
</evidence>
<sequence length="276" mass="31243">MKSIIYATDCSQNSAQALRYAYRFSLIMKADLHVLHVYDLPPVNLAVINSKTILKKHMQDEQKDLVKKYCTKHLKNEFRQKPIIIHAIQGASITESILSLSKKIHPDLVILGMKDNKSTRGFFSGNIADVLLHKIDVPLLIVPNNVSYNSLSTIIYATDFEEKDIDSIIKLIEIAKPFSALIEVVHVYELHKNEAKENMEKFKNRITKLSAYPEIIFNTIASGKVKSGLLNTVKNENADLIAMLERSQPKKFSLFLDKDLVQEMEASVSIPVLAFT</sequence>
<evidence type="ECO:0000256" key="1">
    <source>
        <dbReference type="ARBA" id="ARBA00008791"/>
    </source>
</evidence>
<comment type="similarity">
    <text evidence="1">Belongs to the universal stress protein A family.</text>
</comment>
<dbReference type="PANTHER" id="PTHR46268">
    <property type="entry name" value="STRESS RESPONSE PROTEIN NHAX"/>
    <property type="match status" value="1"/>
</dbReference>
<name>A0A1M6C1D7_9FLAO</name>
<dbReference type="InterPro" id="IPR014729">
    <property type="entry name" value="Rossmann-like_a/b/a_fold"/>
</dbReference>
<dbReference type="STRING" id="1178825.SAMN05216261_1001"/>